<protein>
    <submittedName>
        <fullName evidence="1">Uncharacterized protein</fullName>
    </submittedName>
</protein>
<dbReference type="EMBL" id="JBHUGA010000060">
    <property type="protein sequence ID" value="MFD1847612.1"/>
    <property type="molecule type" value="Genomic_DNA"/>
</dbReference>
<proteinExistence type="predicted"/>
<dbReference type="Proteomes" id="UP001597307">
    <property type="component" value="Unassembled WGS sequence"/>
</dbReference>
<accession>A0ABW4QA82</accession>
<sequence length="190" mass="21549">MYDEAMLTPHEKVEVFAAYASDVVNLLVHRITHGCDSRPFSMSKKDLDSVEEAHFTQLLVYIRPLALLKSEFIHIAKVANAISELSPSSAPRCREIRKKLTSIENSAKKDFRVITDSDANTLWAGTAYDLLNVYLHGRLLHANASQVRQWQGFDRSVQIYAVGHANSYVLDHANVVCETLRLIRELKLLR</sequence>
<evidence type="ECO:0000313" key="1">
    <source>
        <dbReference type="EMBL" id="MFD1847612.1"/>
    </source>
</evidence>
<gene>
    <name evidence="1" type="ORF">ACFSFX_13540</name>
</gene>
<evidence type="ECO:0000313" key="2">
    <source>
        <dbReference type="Proteomes" id="UP001597307"/>
    </source>
</evidence>
<reference evidence="2" key="1">
    <citation type="journal article" date="2019" name="Int. J. Syst. Evol. Microbiol.">
        <title>The Global Catalogue of Microorganisms (GCM) 10K type strain sequencing project: providing services to taxonomists for standard genome sequencing and annotation.</title>
        <authorList>
            <consortium name="The Broad Institute Genomics Platform"/>
            <consortium name="The Broad Institute Genome Sequencing Center for Infectious Disease"/>
            <person name="Wu L."/>
            <person name="Ma J."/>
        </authorList>
    </citation>
    <scope>NUCLEOTIDE SEQUENCE [LARGE SCALE GENOMIC DNA]</scope>
    <source>
        <strain evidence="2">JCM 11496</strain>
    </source>
</reference>
<comment type="caution">
    <text evidence="1">The sequence shown here is derived from an EMBL/GenBank/DDBJ whole genome shotgun (WGS) entry which is preliminary data.</text>
</comment>
<organism evidence="1 2">
    <name type="scientific">Arthrobacter flavus</name>
    <dbReference type="NCBI Taxonomy" id="95172"/>
    <lineage>
        <taxon>Bacteria</taxon>
        <taxon>Bacillati</taxon>
        <taxon>Actinomycetota</taxon>
        <taxon>Actinomycetes</taxon>
        <taxon>Micrococcales</taxon>
        <taxon>Micrococcaceae</taxon>
        <taxon>Arthrobacter</taxon>
    </lineage>
</organism>
<keyword evidence="2" id="KW-1185">Reference proteome</keyword>
<name>A0ABW4QA82_9MICC</name>
<dbReference type="RefSeq" id="WP_343880649.1">
    <property type="nucleotide sequence ID" value="NZ_BAAAIJ010000051.1"/>
</dbReference>